<keyword evidence="2" id="KW-0472">Membrane</keyword>
<evidence type="ECO:0000256" key="3">
    <source>
        <dbReference type="SAM" id="SignalP"/>
    </source>
</evidence>
<evidence type="ECO:0000313" key="4">
    <source>
        <dbReference type="EMBL" id="KAF2098648.1"/>
    </source>
</evidence>
<dbReference type="Proteomes" id="UP000799772">
    <property type="component" value="Unassembled WGS sequence"/>
</dbReference>
<feature type="region of interest" description="Disordered" evidence="1">
    <location>
        <begin position="247"/>
        <end position="281"/>
    </location>
</feature>
<evidence type="ECO:0000256" key="1">
    <source>
        <dbReference type="SAM" id="MobiDB-lite"/>
    </source>
</evidence>
<feature type="compositionally biased region" description="Low complexity" evidence="1">
    <location>
        <begin position="355"/>
        <end position="379"/>
    </location>
</feature>
<proteinExistence type="predicted"/>
<keyword evidence="3" id="KW-0732">Signal</keyword>
<feature type="region of interest" description="Disordered" evidence="1">
    <location>
        <begin position="152"/>
        <end position="209"/>
    </location>
</feature>
<keyword evidence="5" id="KW-1185">Reference proteome</keyword>
<feature type="region of interest" description="Disordered" evidence="1">
    <location>
        <begin position="511"/>
        <end position="532"/>
    </location>
</feature>
<feature type="compositionally biased region" description="Basic and acidic residues" evidence="1">
    <location>
        <begin position="554"/>
        <end position="564"/>
    </location>
</feature>
<sequence>MGRRPRLWKVAHACLTLCLLRYTSAIAVRPSLAYETSIHLFARDTTCGGDSNYRTCGGDLPSNWCCSTGSTCIPLNNTGTEAVICCPQSDSGKCTTIQPISCDISKQNASVNPHSELFTQDLSQKLGTCGQGTCCPLGYSCKDDTCVMDEETKQSPGAKAPAESSQSLPPSTVSPPLSTSSTPSAVSSTPSSLISDTTPPNATPTPQNTSDYPARAVLAGLFPGIILGALLGAAIFFYVRHRSNKRLEASERNSQRSSFGDRGFQQQRPRPPPPPPVQQRDTHVHWYSRYSNHLHPQQYGRNISDPIFYAQTPNRTDFLKQSRGSDHTSSSDSANKTLGPVTPEQNQRWYRRSPRLSPRLPMGTWSSTVTVPTLSTPNPQKHRENRAALNELTPTPQGRGVLNPAPYAPGLAITTPSSNPVRDFLRPISPSMQSIKSFHARTKSAERAAIANGSPQPARNASGKSTTTTIASRSTSGRNLSRRETATSGETINFLLAPSAMSTVPLRLGNEVRFQDDGPPPRPPSKISEEGPSATLAAPWIEPAFSIPGSPIDRGGDRETLQRPERMTRFTTLMLDAGFAHGSPGKAIART</sequence>
<feature type="region of interest" description="Disordered" evidence="1">
    <location>
        <begin position="318"/>
        <end position="381"/>
    </location>
</feature>
<feature type="compositionally biased region" description="Low complexity" evidence="1">
    <location>
        <begin position="465"/>
        <end position="476"/>
    </location>
</feature>
<evidence type="ECO:0000313" key="5">
    <source>
        <dbReference type="Proteomes" id="UP000799772"/>
    </source>
</evidence>
<dbReference type="AlphaFoldDB" id="A0A9P4IG17"/>
<keyword evidence="2" id="KW-1133">Transmembrane helix</keyword>
<feature type="region of interest" description="Disordered" evidence="1">
    <location>
        <begin position="544"/>
        <end position="564"/>
    </location>
</feature>
<keyword evidence="2" id="KW-0812">Transmembrane</keyword>
<feature type="compositionally biased region" description="Low complexity" evidence="1">
    <location>
        <begin position="164"/>
        <end position="209"/>
    </location>
</feature>
<feature type="compositionally biased region" description="Polar residues" evidence="1">
    <location>
        <begin position="453"/>
        <end position="464"/>
    </location>
</feature>
<comment type="caution">
    <text evidence="4">The sequence shown here is derived from an EMBL/GenBank/DDBJ whole genome shotgun (WGS) entry which is preliminary data.</text>
</comment>
<feature type="region of interest" description="Disordered" evidence="1">
    <location>
        <begin position="441"/>
        <end position="485"/>
    </location>
</feature>
<dbReference type="EMBL" id="ML978126">
    <property type="protein sequence ID" value="KAF2098648.1"/>
    <property type="molecule type" value="Genomic_DNA"/>
</dbReference>
<protein>
    <submittedName>
        <fullName evidence="4">Uncharacterized protein</fullName>
    </submittedName>
</protein>
<evidence type="ECO:0000256" key="2">
    <source>
        <dbReference type="SAM" id="Phobius"/>
    </source>
</evidence>
<feature type="transmembrane region" description="Helical" evidence="2">
    <location>
        <begin position="216"/>
        <end position="239"/>
    </location>
</feature>
<gene>
    <name evidence="4" type="ORF">NA57DRAFT_56301</name>
</gene>
<feature type="signal peptide" evidence="3">
    <location>
        <begin position="1"/>
        <end position="25"/>
    </location>
</feature>
<feature type="chain" id="PRO_5040267847" evidence="3">
    <location>
        <begin position="26"/>
        <end position="591"/>
    </location>
</feature>
<dbReference type="OrthoDB" id="5338512at2759"/>
<organism evidence="4 5">
    <name type="scientific">Rhizodiscina lignyota</name>
    <dbReference type="NCBI Taxonomy" id="1504668"/>
    <lineage>
        <taxon>Eukaryota</taxon>
        <taxon>Fungi</taxon>
        <taxon>Dikarya</taxon>
        <taxon>Ascomycota</taxon>
        <taxon>Pezizomycotina</taxon>
        <taxon>Dothideomycetes</taxon>
        <taxon>Pleosporomycetidae</taxon>
        <taxon>Aulographales</taxon>
        <taxon>Rhizodiscinaceae</taxon>
        <taxon>Rhizodiscina</taxon>
    </lineage>
</organism>
<name>A0A9P4IG17_9PEZI</name>
<reference evidence="4" key="1">
    <citation type="journal article" date="2020" name="Stud. Mycol.">
        <title>101 Dothideomycetes genomes: a test case for predicting lifestyles and emergence of pathogens.</title>
        <authorList>
            <person name="Haridas S."/>
            <person name="Albert R."/>
            <person name="Binder M."/>
            <person name="Bloem J."/>
            <person name="Labutti K."/>
            <person name="Salamov A."/>
            <person name="Andreopoulos B."/>
            <person name="Baker S."/>
            <person name="Barry K."/>
            <person name="Bills G."/>
            <person name="Bluhm B."/>
            <person name="Cannon C."/>
            <person name="Castanera R."/>
            <person name="Culley D."/>
            <person name="Daum C."/>
            <person name="Ezra D."/>
            <person name="Gonzalez J."/>
            <person name="Henrissat B."/>
            <person name="Kuo A."/>
            <person name="Liang C."/>
            <person name="Lipzen A."/>
            <person name="Lutzoni F."/>
            <person name="Magnuson J."/>
            <person name="Mondo S."/>
            <person name="Nolan M."/>
            <person name="Ohm R."/>
            <person name="Pangilinan J."/>
            <person name="Park H.-J."/>
            <person name="Ramirez L."/>
            <person name="Alfaro M."/>
            <person name="Sun H."/>
            <person name="Tritt A."/>
            <person name="Yoshinaga Y."/>
            <person name="Zwiers L.-H."/>
            <person name="Turgeon B."/>
            <person name="Goodwin S."/>
            <person name="Spatafora J."/>
            <person name="Crous P."/>
            <person name="Grigoriev I."/>
        </authorList>
    </citation>
    <scope>NUCLEOTIDE SEQUENCE</scope>
    <source>
        <strain evidence="4">CBS 133067</strain>
    </source>
</reference>
<accession>A0A9P4IG17</accession>